<dbReference type="Pfam" id="PF02518">
    <property type="entry name" value="HATPase_c"/>
    <property type="match status" value="1"/>
</dbReference>
<keyword evidence="9" id="KW-0902">Two-component regulatory system</keyword>
<sequence length="670" mass="76153">MSQHQALPSAVYNLLTMPSNRAQRRFAYIIGALVTLISLFSVPFVRLQLGEMAAFQPAIFSTVVCFELITAYVIYSQFKISRLPAVLALFAGYLFSAGMSLVYILAFPRVFADNGLFNSGPQTSVWVYALWHMGFPLTILLYLWLEAKYRNVRFSARKAKLAGWCTFIGTIILMAVCTLFTTRYVEQLPTVLSQGQLLPAFVKLVGIPIVVLTFITLLIFYFRTKASTVTSTWLCVAILAMMLDVTIVLCGGGRFSLGWYVAKWNSFVCSNVVLAGMIYEFTKMYLNMADLFRKVKDSEYSYKVLLGESQQAERTISEQNTIIEQMLESSHEAIVMCDTVGRVVFANRRVERFFENPINKGDCLSTYCQGMRASDAAFKDVIEAYFNQSIPPFQKRISRISLSGEMKHYECYVNPIIDEGADTLRGHLFGFRDRTEEERIDEMKNEFVSIISHEIRTPLSSIMGFIEILATRNVTEDKRAKYVETIHKESMRLSNLINDFLDLQRLDSGRHAFHFQTLNAAHLLGEIVDQWQGKDNHEIELHILDESPFIHGDEERLKQVFHNLISNSIKYSPDKSKIDVFVERENGCVFIKIQDYGLGIPADALDKLFARFYRVDNSDRRKIGGTGLGLSIVKEIVEAHHGKVLVESELGEGSIFTVQFDEYKEGLPTI</sequence>
<dbReference type="Gene3D" id="3.30.450.20">
    <property type="entry name" value="PAS domain"/>
    <property type="match status" value="1"/>
</dbReference>
<evidence type="ECO:0000256" key="11">
    <source>
        <dbReference type="SAM" id="Phobius"/>
    </source>
</evidence>
<dbReference type="InterPro" id="IPR005467">
    <property type="entry name" value="His_kinase_dom"/>
</dbReference>
<dbReference type="Gene3D" id="1.10.287.130">
    <property type="match status" value="1"/>
</dbReference>
<dbReference type="InterPro" id="IPR036890">
    <property type="entry name" value="HATPase_C_sf"/>
</dbReference>
<name>A0A6L8UYH6_9BACL</name>
<feature type="transmembrane region" description="Helical" evidence="11">
    <location>
        <begin position="161"/>
        <end position="181"/>
    </location>
</feature>
<feature type="transmembrane region" description="Helical" evidence="11">
    <location>
        <begin position="26"/>
        <end position="47"/>
    </location>
</feature>
<dbReference type="InterPro" id="IPR050736">
    <property type="entry name" value="Sensor_HK_Regulatory"/>
</dbReference>
<evidence type="ECO:0000256" key="6">
    <source>
        <dbReference type="ARBA" id="ARBA00022741"/>
    </source>
</evidence>
<keyword evidence="4" id="KW-0597">Phosphoprotein</keyword>
<comment type="caution">
    <text evidence="13">The sequence shown here is derived from an EMBL/GenBank/DDBJ whole genome shotgun (WGS) entry which is preliminary data.</text>
</comment>
<evidence type="ECO:0000256" key="3">
    <source>
        <dbReference type="ARBA" id="ARBA00012438"/>
    </source>
</evidence>
<proteinExistence type="predicted"/>
<evidence type="ECO:0000256" key="5">
    <source>
        <dbReference type="ARBA" id="ARBA00022679"/>
    </source>
</evidence>
<dbReference type="FunFam" id="1.10.287.130:FF:000001">
    <property type="entry name" value="Two-component sensor histidine kinase"/>
    <property type="match status" value="1"/>
</dbReference>
<gene>
    <name evidence="13" type="ORF">GQF01_08005</name>
</gene>
<keyword evidence="11" id="KW-1133">Transmembrane helix</keyword>
<dbReference type="RefSeq" id="WP_161406256.1">
    <property type="nucleotide sequence ID" value="NZ_WTUZ01000010.1"/>
</dbReference>
<evidence type="ECO:0000313" key="14">
    <source>
        <dbReference type="Proteomes" id="UP000481087"/>
    </source>
</evidence>
<keyword evidence="11" id="KW-0812">Transmembrane</keyword>
<evidence type="ECO:0000313" key="13">
    <source>
        <dbReference type="EMBL" id="MZQ82080.1"/>
    </source>
</evidence>
<dbReference type="AlphaFoldDB" id="A0A6L8UYH6"/>
<dbReference type="GO" id="GO:0005886">
    <property type="term" value="C:plasma membrane"/>
    <property type="evidence" value="ECO:0007669"/>
    <property type="project" value="UniProtKB-SubCell"/>
</dbReference>
<keyword evidence="6" id="KW-0547">Nucleotide-binding</keyword>
<keyword evidence="10 11" id="KW-0472">Membrane</keyword>
<evidence type="ECO:0000256" key="4">
    <source>
        <dbReference type="ARBA" id="ARBA00022553"/>
    </source>
</evidence>
<evidence type="ECO:0000256" key="1">
    <source>
        <dbReference type="ARBA" id="ARBA00000085"/>
    </source>
</evidence>
<dbReference type="InterPro" id="IPR003594">
    <property type="entry name" value="HATPase_dom"/>
</dbReference>
<dbReference type="InterPro" id="IPR004358">
    <property type="entry name" value="Sig_transdc_His_kin-like_C"/>
</dbReference>
<dbReference type="Pfam" id="PF17158">
    <property type="entry name" value="MASE4"/>
    <property type="match status" value="1"/>
</dbReference>
<dbReference type="EMBL" id="WTUZ01000010">
    <property type="protein sequence ID" value="MZQ82080.1"/>
    <property type="molecule type" value="Genomic_DNA"/>
</dbReference>
<dbReference type="InterPro" id="IPR033424">
    <property type="entry name" value="MASE4"/>
</dbReference>
<dbReference type="PROSITE" id="PS50109">
    <property type="entry name" value="HIS_KIN"/>
    <property type="match status" value="1"/>
</dbReference>
<dbReference type="PRINTS" id="PR00344">
    <property type="entry name" value="BCTRLSENSOR"/>
</dbReference>
<dbReference type="SMART" id="SM00388">
    <property type="entry name" value="HisKA"/>
    <property type="match status" value="1"/>
</dbReference>
<feature type="transmembrane region" description="Helical" evidence="11">
    <location>
        <begin position="201"/>
        <end position="222"/>
    </location>
</feature>
<evidence type="ECO:0000256" key="7">
    <source>
        <dbReference type="ARBA" id="ARBA00022777"/>
    </source>
</evidence>
<evidence type="ECO:0000256" key="2">
    <source>
        <dbReference type="ARBA" id="ARBA00004651"/>
    </source>
</evidence>
<dbReference type="SUPFAM" id="SSF47384">
    <property type="entry name" value="Homodimeric domain of signal transducing histidine kinase"/>
    <property type="match status" value="1"/>
</dbReference>
<dbReference type="InterPro" id="IPR003661">
    <property type="entry name" value="HisK_dim/P_dom"/>
</dbReference>
<keyword evidence="14" id="KW-1185">Reference proteome</keyword>
<dbReference type="Pfam" id="PF00512">
    <property type="entry name" value="HisKA"/>
    <property type="match status" value="1"/>
</dbReference>
<feature type="transmembrane region" description="Helical" evidence="11">
    <location>
        <begin position="53"/>
        <end position="74"/>
    </location>
</feature>
<dbReference type="InterPro" id="IPR035965">
    <property type="entry name" value="PAS-like_dom_sf"/>
</dbReference>
<keyword evidence="7" id="KW-0418">Kinase</keyword>
<evidence type="ECO:0000259" key="12">
    <source>
        <dbReference type="PROSITE" id="PS50109"/>
    </source>
</evidence>
<protein>
    <recommendedName>
        <fullName evidence="3">histidine kinase</fullName>
        <ecNumber evidence="3">2.7.13.3</ecNumber>
    </recommendedName>
</protein>
<dbReference type="FunFam" id="3.30.565.10:FF:000006">
    <property type="entry name" value="Sensor histidine kinase WalK"/>
    <property type="match status" value="1"/>
</dbReference>
<dbReference type="Proteomes" id="UP000481087">
    <property type="component" value="Unassembled WGS sequence"/>
</dbReference>
<feature type="domain" description="Histidine kinase" evidence="12">
    <location>
        <begin position="450"/>
        <end position="664"/>
    </location>
</feature>
<comment type="subcellular location">
    <subcellularLocation>
        <location evidence="2">Cell membrane</location>
        <topology evidence="2">Multi-pass membrane protein</topology>
    </subcellularLocation>
</comment>
<evidence type="ECO:0000256" key="10">
    <source>
        <dbReference type="ARBA" id="ARBA00023136"/>
    </source>
</evidence>
<feature type="transmembrane region" description="Helical" evidence="11">
    <location>
        <begin position="86"/>
        <end position="106"/>
    </location>
</feature>
<comment type="catalytic activity">
    <reaction evidence="1">
        <text>ATP + protein L-histidine = ADP + protein N-phospho-L-histidine.</text>
        <dbReference type="EC" id="2.7.13.3"/>
    </reaction>
</comment>
<evidence type="ECO:0000256" key="9">
    <source>
        <dbReference type="ARBA" id="ARBA00023012"/>
    </source>
</evidence>
<dbReference type="PANTHER" id="PTHR43711:SF1">
    <property type="entry name" value="HISTIDINE KINASE 1"/>
    <property type="match status" value="1"/>
</dbReference>
<dbReference type="GO" id="GO:0000155">
    <property type="term" value="F:phosphorelay sensor kinase activity"/>
    <property type="evidence" value="ECO:0007669"/>
    <property type="project" value="InterPro"/>
</dbReference>
<dbReference type="EC" id="2.7.13.3" evidence="3"/>
<dbReference type="CDD" id="cd00082">
    <property type="entry name" value="HisKA"/>
    <property type="match status" value="1"/>
</dbReference>
<reference evidence="13 14" key="1">
    <citation type="submission" date="2019-12" db="EMBL/GenBank/DDBJ databases">
        <title>Paenibacillus sp. nov. sp. isolated from soil.</title>
        <authorList>
            <person name="Kim J."/>
            <person name="Jeong S.E."/>
            <person name="Jung H.S."/>
            <person name="Jeon C.O."/>
        </authorList>
    </citation>
    <scope>NUCLEOTIDE SEQUENCE [LARGE SCALE GENOMIC DNA]</scope>
    <source>
        <strain evidence="13 14">5J-6</strain>
    </source>
</reference>
<dbReference type="PANTHER" id="PTHR43711">
    <property type="entry name" value="TWO-COMPONENT HISTIDINE KINASE"/>
    <property type="match status" value="1"/>
</dbReference>
<feature type="transmembrane region" description="Helical" evidence="11">
    <location>
        <begin position="234"/>
        <end position="255"/>
    </location>
</feature>
<feature type="transmembrane region" description="Helical" evidence="11">
    <location>
        <begin position="126"/>
        <end position="145"/>
    </location>
</feature>
<keyword evidence="5" id="KW-0808">Transferase</keyword>
<dbReference type="SMART" id="SM00387">
    <property type="entry name" value="HATPase_c"/>
    <property type="match status" value="1"/>
</dbReference>
<dbReference type="CDD" id="cd00075">
    <property type="entry name" value="HATPase"/>
    <property type="match status" value="1"/>
</dbReference>
<keyword evidence="8" id="KW-0067">ATP-binding</keyword>
<accession>A0A6L8UYH6</accession>
<dbReference type="InterPro" id="IPR036097">
    <property type="entry name" value="HisK_dim/P_sf"/>
</dbReference>
<dbReference type="SUPFAM" id="SSF55874">
    <property type="entry name" value="ATPase domain of HSP90 chaperone/DNA topoisomerase II/histidine kinase"/>
    <property type="match status" value="1"/>
</dbReference>
<dbReference type="Gene3D" id="3.30.565.10">
    <property type="entry name" value="Histidine kinase-like ATPase, C-terminal domain"/>
    <property type="match status" value="1"/>
</dbReference>
<organism evidence="13 14">
    <name type="scientific">Paenibacillus silvestris</name>
    <dbReference type="NCBI Taxonomy" id="2606219"/>
    <lineage>
        <taxon>Bacteria</taxon>
        <taxon>Bacillati</taxon>
        <taxon>Bacillota</taxon>
        <taxon>Bacilli</taxon>
        <taxon>Bacillales</taxon>
        <taxon>Paenibacillaceae</taxon>
        <taxon>Paenibacillus</taxon>
    </lineage>
</organism>
<dbReference type="GO" id="GO:0005524">
    <property type="term" value="F:ATP binding"/>
    <property type="evidence" value="ECO:0007669"/>
    <property type="project" value="UniProtKB-KW"/>
</dbReference>
<dbReference type="SUPFAM" id="SSF55785">
    <property type="entry name" value="PYP-like sensor domain (PAS domain)"/>
    <property type="match status" value="1"/>
</dbReference>
<evidence type="ECO:0000256" key="8">
    <source>
        <dbReference type="ARBA" id="ARBA00022840"/>
    </source>
</evidence>